<dbReference type="InterPro" id="IPR055916">
    <property type="entry name" value="DUF7493"/>
</dbReference>
<dbReference type="GO" id="GO:0001727">
    <property type="term" value="F:lipid kinase activity"/>
    <property type="evidence" value="ECO:0007669"/>
    <property type="project" value="UniProtKB-ARBA"/>
</dbReference>
<dbReference type="Pfam" id="PF00781">
    <property type="entry name" value="DAGK_cat"/>
    <property type="match status" value="1"/>
</dbReference>
<dbReference type="GO" id="GO:0016773">
    <property type="term" value="F:phosphotransferase activity, alcohol group as acceptor"/>
    <property type="evidence" value="ECO:0007669"/>
    <property type="project" value="UniProtKB-ARBA"/>
</dbReference>
<dbReference type="OrthoDB" id="3853857at2759"/>
<reference evidence="4" key="1">
    <citation type="journal article" date="2013" name="Genome Announc.">
        <title>Draft genome sequence of the grapevine dieback fungus Eutypa lata UCR-EL1.</title>
        <authorList>
            <person name="Blanco-Ulate B."/>
            <person name="Rolshausen P.E."/>
            <person name="Cantu D."/>
        </authorList>
    </citation>
    <scope>NUCLEOTIDE SEQUENCE [LARGE SCALE GENOMIC DNA]</scope>
    <source>
        <strain evidence="4">UCR-EL1</strain>
    </source>
</reference>
<dbReference type="GO" id="GO:0046512">
    <property type="term" value="P:sphingosine biosynthetic process"/>
    <property type="evidence" value="ECO:0007669"/>
    <property type="project" value="TreeGrafter"/>
</dbReference>
<dbReference type="InterPro" id="IPR017438">
    <property type="entry name" value="ATP-NAD_kinase_N"/>
</dbReference>
<keyword evidence="3" id="KW-0808">Transferase</keyword>
<evidence type="ECO:0000259" key="2">
    <source>
        <dbReference type="PROSITE" id="PS50146"/>
    </source>
</evidence>
<dbReference type="PANTHER" id="PTHR12358:SF31">
    <property type="entry name" value="ACYLGLYCEROL KINASE, MITOCHONDRIAL"/>
    <property type="match status" value="1"/>
</dbReference>
<feature type="domain" description="DAGKc" evidence="2">
    <location>
        <begin position="136"/>
        <end position="275"/>
    </location>
</feature>
<accession>M7TJB4</accession>
<dbReference type="GO" id="GO:0005737">
    <property type="term" value="C:cytoplasm"/>
    <property type="evidence" value="ECO:0007669"/>
    <property type="project" value="TreeGrafter"/>
</dbReference>
<organism evidence="3 4">
    <name type="scientific">Eutypa lata (strain UCR-EL1)</name>
    <name type="common">Grapevine dieback disease fungus</name>
    <name type="synonym">Eutypa armeniacae</name>
    <dbReference type="NCBI Taxonomy" id="1287681"/>
    <lineage>
        <taxon>Eukaryota</taxon>
        <taxon>Fungi</taxon>
        <taxon>Dikarya</taxon>
        <taxon>Ascomycota</taxon>
        <taxon>Pezizomycotina</taxon>
        <taxon>Sordariomycetes</taxon>
        <taxon>Xylariomycetidae</taxon>
        <taxon>Xylariales</taxon>
        <taxon>Diatrypaceae</taxon>
        <taxon>Eutypa</taxon>
    </lineage>
</organism>
<dbReference type="eggNOG" id="KOG1116">
    <property type="taxonomic scope" value="Eukaryota"/>
</dbReference>
<dbReference type="AlphaFoldDB" id="M7TJB4"/>
<dbReference type="KEGG" id="ela:UCREL1_2933"/>
<dbReference type="SMART" id="SM00046">
    <property type="entry name" value="DAGKc"/>
    <property type="match status" value="1"/>
</dbReference>
<feature type="compositionally biased region" description="Gly residues" evidence="1">
    <location>
        <begin position="273"/>
        <end position="286"/>
    </location>
</feature>
<proteinExistence type="predicted"/>
<dbReference type="OMA" id="TMGNFYA"/>
<dbReference type="Pfam" id="PF24321">
    <property type="entry name" value="DUF7493"/>
    <property type="match status" value="1"/>
</dbReference>
<evidence type="ECO:0000256" key="1">
    <source>
        <dbReference type="SAM" id="MobiDB-lite"/>
    </source>
</evidence>
<dbReference type="InterPro" id="IPR050187">
    <property type="entry name" value="Lipid_Phosphate_FormReg"/>
</dbReference>
<dbReference type="Gene3D" id="2.60.200.40">
    <property type="match status" value="1"/>
</dbReference>
<dbReference type="InterPro" id="IPR001206">
    <property type="entry name" value="Diacylglycerol_kinase_cat_dom"/>
</dbReference>
<dbReference type="Proteomes" id="UP000012174">
    <property type="component" value="Unassembled WGS sequence"/>
</dbReference>
<gene>
    <name evidence="3" type="ORF">UCREL1_2933</name>
</gene>
<feature type="region of interest" description="Disordered" evidence="1">
    <location>
        <begin position="1"/>
        <end position="22"/>
    </location>
</feature>
<dbReference type="EMBL" id="KB705977">
    <property type="protein sequence ID" value="EMR70036.1"/>
    <property type="molecule type" value="Genomic_DNA"/>
</dbReference>
<protein>
    <submittedName>
        <fullName evidence="3">Putative sphingosine kinase protein</fullName>
    </submittedName>
</protein>
<dbReference type="PANTHER" id="PTHR12358">
    <property type="entry name" value="SPHINGOSINE KINASE"/>
    <property type="match status" value="1"/>
</dbReference>
<dbReference type="InterPro" id="IPR016064">
    <property type="entry name" value="NAD/diacylglycerol_kinase_sf"/>
</dbReference>
<dbReference type="STRING" id="1287681.M7TJB4"/>
<feature type="region of interest" description="Disordered" evidence="1">
    <location>
        <begin position="270"/>
        <end position="298"/>
    </location>
</feature>
<dbReference type="GO" id="GO:0016020">
    <property type="term" value="C:membrane"/>
    <property type="evidence" value="ECO:0007669"/>
    <property type="project" value="TreeGrafter"/>
</dbReference>
<name>M7TJB4_EUTLA</name>
<dbReference type="PROSITE" id="PS50146">
    <property type="entry name" value="DAGK"/>
    <property type="match status" value="1"/>
</dbReference>
<dbReference type="Gene3D" id="3.40.50.10330">
    <property type="entry name" value="Probable inorganic polyphosphate/atp-NAD kinase, domain 1"/>
    <property type="match status" value="1"/>
</dbReference>
<evidence type="ECO:0000313" key="4">
    <source>
        <dbReference type="Proteomes" id="UP000012174"/>
    </source>
</evidence>
<evidence type="ECO:0000313" key="3">
    <source>
        <dbReference type="EMBL" id="EMR70036.1"/>
    </source>
</evidence>
<dbReference type="SUPFAM" id="SSF111331">
    <property type="entry name" value="NAD kinase/diacylglycerol kinase-like"/>
    <property type="match status" value="1"/>
</dbReference>
<keyword evidence="4" id="KW-1185">Reference proteome</keyword>
<dbReference type="HOGENOM" id="CLU_013399_0_1_1"/>
<keyword evidence="3" id="KW-0418">Kinase</keyword>
<sequence>MDSSETDRPLNQAPSTDGTVKLGSASLTFEGDNLVVRDKAQAKKNRNKVCGVPIGHVRPELSIPFYQVLWAEAHEGSLIIDYAHVGKNHQVRPRRLSYALESQKSSNNDAAPPLTAVVEPWIETLLARAYPTPSHQRRRRAKVIVNPHAGPGGALRIWEKEVRPVFEAARLPIDVTFTKRAGEAVGICEKLDIDAYDVVVPCSGDGLAHEVFNGLGRRRDARGALRKLAVAHIPCGSGNAMSLNLNGSNRPAEAALAVVKGVRTPLDLMSVTQGGGGDGSGGPVEGGEGEQDRDNEEPVRRTLSFLSQSVGIVAECDLGTENMRWMGPMRFDVGVGLRIFSKKVYPCDVAVKVEVADKDGIKAKYLSEKSAAMANLNVRRQGRGGSSEEDLIEDGEWGLPQLRYGSINDKVPEDWEKFTYDNMGNFYCGTMPYMAPNANFFPASSPNDGLMDLVTNDGDIAATKYLELMTAIEKERFFENPLVKYRKVVAYRITPRNQKDGYISIDGERIPFEPFQVEIHQGLATVLSKSGRYEANGPTGWENTVAAVNGNANGNGNGNGTVV</sequence>